<dbReference type="PROSITE" id="PS51273">
    <property type="entry name" value="GATASE_TYPE_1"/>
    <property type="match status" value="1"/>
</dbReference>
<keyword evidence="7" id="KW-0658">Purine biosynthesis</keyword>
<keyword evidence="8" id="KW-0067">ATP-binding</keyword>
<evidence type="ECO:0000256" key="14">
    <source>
        <dbReference type="ARBA" id="ARBA00071729"/>
    </source>
</evidence>
<dbReference type="Proteomes" id="UP001157974">
    <property type="component" value="Unassembled WGS sequence"/>
</dbReference>
<dbReference type="SUPFAM" id="SSF56042">
    <property type="entry name" value="PurM C-terminal domain-like"/>
    <property type="match status" value="2"/>
</dbReference>
<keyword evidence="20" id="KW-1185">Reference proteome</keyword>
<evidence type="ECO:0000256" key="8">
    <source>
        <dbReference type="ARBA" id="ARBA00022840"/>
    </source>
</evidence>
<dbReference type="SUPFAM" id="SSF109736">
    <property type="entry name" value="FGAM synthase PurL, linker domain"/>
    <property type="match status" value="1"/>
</dbReference>
<keyword evidence="10" id="KW-0315">Glutamine amidotransferase</keyword>
<keyword evidence="4" id="KW-0436">Ligase</keyword>
<dbReference type="Pfam" id="PF18076">
    <property type="entry name" value="FGAR-AT_N"/>
    <property type="match status" value="1"/>
</dbReference>
<evidence type="ECO:0000259" key="15">
    <source>
        <dbReference type="Pfam" id="PF02769"/>
    </source>
</evidence>
<dbReference type="InterPro" id="IPR036921">
    <property type="entry name" value="PurM-like_N_sf"/>
</dbReference>
<evidence type="ECO:0000256" key="4">
    <source>
        <dbReference type="ARBA" id="ARBA00022598"/>
    </source>
</evidence>
<feature type="domain" description="Phosphoribosylformylglycinamidine synthase linker" evidence="16">
    <location>
        <begin position="238"/>
        <end position="286"/>
    </location>
</feature>
<dbReference type="InterPro" id="IPR055181">
    <property type="entry name" value="FGAR-AT_PurM_N-like"/>
</dbReference>
<dbReference type="FunFam" id="3.90.650.10:FF:000006">
    <property type="entry name" value="Phosphoribosylformylglycinamidine synthase, putative"/>
    <property type="match status" value="1"/>
</dbReference>
<comment type="pathway">
    <text evidence="1">Purine metabolism; IMP biosynthesis via de novo pathway; 5-amino-1-(5-phospho-D-ribosyl)imidazole from N(2)-formyl-N(1)-(5-phospho-D-ribosyl)glycinamide: step 1/2.</text>
</comment>
<dbReference type="Pfam" id="PF22689">
    <property type="entry name" value="FGAR-AT_PurM_N-like"/>
    <property type="match status" value="1"/>
</dbReference>
<evidence type="ECO:0000256" key="6">
    <source>
        <dbReference type="ARBA" id="ARBA00022741"/>
    </source>
</evidence>
<evidence type="ECO:0000313" key="20">
    <source>
        <dbReference type="Proteomes" id="UP001157974"/>
    </source>
</evidence>
<dbReference type="FunFam" id="3.30.1330.10:FF:000009">
    <property type="entry name" value="Probable phosphoribosylformylglycinamidine synthase"/>
    <property type="match status" value="1"/>
</dbReference>
<keyword evidence="5" id="KW-0479">Metal-binding</keyword>
<dbReference type="InterPro" id="IPR010918">
    <property type="entry name" value="PurM-like_C_dom"/>
</dbReference>
<comment type="similarity">
    <text evidence="2">In the N-terminal section; belongs to the FGAMS family.</text>
</comment>
<evidence type="ECO:0000256" key="7">
    <source>
        <dbReference type="ARBA" id="ARBA00022755"/>
    </source>
</evidence>
<dbReference type="PANTHER" id="PTHR10099:SF1">
    <property type="entry name" value="PHOSPHORIBOSYLFORMYLGLYCINAMIDINE SYNTHASE"/>
    <property type="match status" value="1"/>
</dbReference>
<dbReference type="Gene3D" id="1.10.8.750">
    <property type="entry name" value="Phosphoribosylformylglycinamidine synthase, linker domain"/>
    <property type="match status" value="1"/>
</dbReference>
<dbReference type="NCBIfam" id="NF003672">
    <property type="entry name" value="PRK05297.1"/>
    <property type="match status" value="1"/>
</dbReference>
<evidence type="ECO:0000256" key="11">
    <source>
        <dbReference type="ARBA" id="ARBA00029823"/>
    </source>
</evidence>
<evidence type="ECO:0000313" key="19">
    <source>
        <dbReference type="EMBL" id="KAJ8908902.1"/>
    </source>
</evidence>
<dbReference type="InterPro" id="IPR041609">
    <property type="entry name" value="PurL_linker"/>
</dbReference>
<dbReference type="Gene3D" id="3.40.50.880">
    <property type="match status" value="1"/>
</dbReference>
<dbReference type="InterPro" id="IPR010073">
    <property type="entry name" value="PurL_large"/>
</dbReference>
<dbReference type="InterPro" id="IPR036676">
    <property type="entry name" value="PurM-like_C_sf"/>
</dbReference>
<gene>
    <name evidence="19" type="ORF">NDN08_005604</name>
</gene>
<dbReference type="SUPFAM" id="SSF55326">
    <property type="entry name" value="PurM N-terminal domain-like"/>
    <property type="match status" value="2"/>
</dbReference>
<dbReference type="SUPFAM" id="SSF52317">
    <property type="entry name" value="Class I glutamine amidotransferase-like"/>
    <property type="match status" value="1"/>
</dbReference>
<dbReference type="Pfam" id="PF13507">
    <property type="entry name" value="GATase_5"/>
    <property type="match status" value="1"/>
</dbReference>
<dbReference type="InterPro" id="IPR029062">
    <property type="entry name" value="Class_I_gatase-like"/>
</dbReference>
<dbReference type="InterPro" id="IPR036604">
    <property type="entry name" value="PurS-like_sf"/>
</dbReference>
<name>A0AAV8V4Q7_9RHOD</name>
<dbReference type="GO" id="GO:0006189">
    <property type="term" value="P:'de novo' IMP biosynthetic process"/>
    <property type="evidence" value="ECO:0007669"/>
    <property type="project" value="InterPro"/>
</dbReference>
<dbReference type="HAMAP" id="MF_00419">
    <property type="entry name" value="PurL_1"/>
    <property type="match status" value="1"/>
</dbReference>
<organism evidence="19 20">
    <name type="scientific">Rhodosorus marinus</name>
    <dbReference type="NCBI Taxonomy" id="101924"/>
    <lineage>
        <taxon>Eukaryota</taxon>
        <taxon>Rhodophyta</taxon>
        <taxon>Stylonematophyceae</taxon>
        <taxon>Stylonematales</taxon>
        <taxon>Stylonemataceae</taxon>
        <taxon>Rhodosorus</taxon>
    </lineage>
</organism>
<dbReference type="GO" id="GO:0004642">
    <property type="term" value="F:phosphoribosylformylglycinamidine synthase activity"/>
    <property type="evidence" value="ECO:0007669"/>
    <property type="project" value="UniProtKB-EC"/>
</dbReference>
<keyword evidence="6" id="KW-0547">Nucleotide-binding</keyword>
<evidence type="ECO:0000256" key="12">
    <source>
        <dbReference type="ARBA" id="ARBA00032632"/>
    </source>
</evidence>
<evidence type="ECO:0000256" key="13">
    <source>
        <dbReference type="ARBA" id="ARBA00052585"/>
    </source>
</evidence>
<evidence type="ECO:0000256" key="2">
    <source>
        <dbReference type="ARBA" id="ARBA00008608"/>
    </source>
</evidence>
<protein>
    <recommendedName>
        <fullName evidence="14">Phosphoribosylformylglycinamidine synthase</fullName>
        <ecNumber evidence="3">6.3.5.3</ecNumber>
    </recommendedName>
    <alternativeName>
        <fullName evidence="12">Formylglycinamide ribonucleotide amidotransferase</fullName>
    </alternativeName>
    <alternativeName>
        <fullName evidence="11">Formylglycinamide ribotide amidotransferase</fullName>
    </alternativeName>
</protein>
<comment type="caution">
    <text evidence="19">The sequence shown here is derived from an EMBL/GenBank/DDBJ whole genome shotgun (WGS) entry which is preliminary data.</text>
</comment>
<evidence type="ECO:0000256" key="1">
    <source>
        <dbReference type="ARBA" id="ARBA00004920"/>
    </source>
</evidence>
<evidence type="ECO:0000256" key="10">
    <source>
        <dbReference type="ARBA" id="ARBA00022962"/>
    </source>
</evidence>
<dbReference type="FunFam" id="1.10.8.750:FF:000001">
    <property type="entry name" value="Putative phosphoribosylformylglycinamidine synthase"/>
    <property type="match status" value="1"/>
</dbReference>
<dbReference type="SMART" id="SM01211">
    <property type="entry name" value="GATase_5"/>
    <property type="match status" value="1"/>
</dbReference>
<proteinExistence type="inferred from homology"/>
<dbReference type="FunFam" id="3.40.50.880:FF:000008">
    <property type="entry name" value="Phosphoribosylformylglycinamidine synthase"/>
    <property type="match status" value="1"/>
</dbReference>
<dbReference type="CDD" id="cd02203">
    <property type="entry name" value="PurL_repeat1"/>
    <property type="match status" value="1"/>
</dbReference>
<dbReference type="CDD" id="cd02204">
    <property type="entry name" value="PurL_repeat2"/>
    <property type="match status" value="1"/>
</dbReference>
<dbReference type="NCBIfam" id="TIGR01735">
    <property type="entry name" value="FGAM_synt"/>
    <property type="match status" value="1"/>
</dbReference>
<feature type="domain" description="PurM-like C-terminal" evidence="15">
    <location>
        <begin position="903"/>
        <end position="1051"/>
    </location>
</feature>
<evidence type="ECO:0000259" key="16">
    <source>
        <dbReference type="Pfam" id="PF18072"/>
    </source>
</evidence>
<dbReference type="Pfam" id="PF02769">
    <property type="entry name" value="AIRS_C"/>
    <property type="match status" value="2"/>
</dbReference>
<dbReference type="GO" id="GO:0005737">
    <property type="term" value="C:cytoplasm"/>
    <property type="evidence" value="ECO:0007669"/>
    <property type="project" value="TreeGrafter"/>
</dbReference>
<dbReference type="GO" id="GO:0046872">
    <property type="term" value="F:metal ion binding"/>
    <property type="evidence" value="ECO:0007669"/>
    <property type="project" value="UniProtKB-KW"/>
</dbReference>
<dbReference type="CDD" id="cd01740">
    <property type="entry name" value="GATase1_FGAR_AT"/>
    <property type="match status" value="1"/>
</dbReference>
<evidence type="ECO:0000256" key="9">
    <source>
        <dbReference type="ARBA" id="ARBA00022842"/>
    </source>
</evidence>
<feature type="domain" description="FGAR-AT PurM N-terminal-like" evidence="18">
    <location>
        <begin position="714"/>
        <end position="872"/>
    </location>
</feature>
<accession>A0AAV8V4Q7</accession>
<dbReference type="Pfam" id="PF18072">
    <property type="entry name" value="FGAR-AT_linker"/>
    <property type="match status" value="1"/>
</dbReference>
<reference evidence="19 20" key="1">
    <citation type="journal article" date="2023" name="Nat. Commun.">
        <title>Origin of minicircular mitochondrial genomes in red algae.</title>
        <authorList>
            <person name="Lee Y."/>
            <person name="Cho C.H."/>
            <person name="Lee Y.M."/>
            <person name="Park S.I."/>
            <person name="Yang J.H."/>
            <person name="West J.A."/>
            <person name="Bhattacharya D."/>
            <person name="Yoon H.S."/>
        </authorList>
    </citation>
    <scope>NUCLEOTIDE SEQUENCE [LARGE SCALE GENOMIC DNA]</scope>
    <source>
        <strain evidence="19 20">CCMP1338</strain>
        <tissue evidence="19">Whole cell</tissue>
    </source>
</reference>
<evidence type="ECO:0000259" key="17">
    <source>
        <dbReference type="Pfam" id="PF18076"/>
    </source>
</evidence>
<evidence type="ECO:0000256" key="5">
    <source>
        <dbReference type="ARBA" id="ARBA00022723"/>
    </source>
</evidence>
<sequence length="1388" mass="150842">MELGFVIGVGVGGWKHGRVDVKRGKRGKGWVGSGVRVVRCVVTDPTVSKGDRGRETSVEADGEVAQWYRLVEAESLLAARVAEKFGVDDFKIVREDCFNIQLSESGSAEDEAVLGWLLAETFEPDRLKRKTSLEEDSDSFIVEVGPRLNFQTAWSANAVSICQACGLQQVNRLERSRRYRVSGLKPQGEEDPQRAFAEMVHDRMTEQVYEVPLHSFDSGMTPEPTVEIPVLAEGRTALEKVNAEQGLGFDDWDMDYYLKLFTDLGRDPTNVELFDMAQSNSEHSRHWFFKGKLVIDGKPIEDNLFDIVRDTLRANPSNSVIAFADNSSTIRGGTISKLQPAEPGKPSEYGVVERDMDVLFTAETHNFPSGVAPFPGAETGSGGRIRDTAATGTGSLTIAGTAGYSVGNLQLPGYSLPWEDSSFEYPSNLASPLQIAIDASNGASDYGNKFGEPLINGYMRSYGVRTADGERREYVKPIMFSGGMGQMDHSHADKGVADVGMYVVKVGGPAYRIGMGGGAASSMMQGDNRQDLDFNAVQRGDAEMEQKAYRVLRHCVEMGDSNPIIAIHDQGAGGNCNVVKELIYPGGATIDLRSILIGDNSLSALEIWGGEYQEQFGLLLKPESVSMFEELCNRERVVCTVLGEIDGSGKIVLYDAKEDKNIVDLDLESVLGDLPQKTFISDRLRPPLEEFQLPEGETIESALDRVLRLATVSSKRFLTTKVDRSVTGLVAQQQCVGPLQLPLSDYAVTAQSILSHSGAATAIGEKPNLTRISPAAMARMTVGEMITNMAGVFLTSLGDIKCEANWMWAAKMPNEGAALYDAAVAMRDTMIELGIAVDGGKDSLSMAARCPIGSGDSETVKAPGTLVVSGYCTVDNINHKVTSAIHRPGESKLIYVDISGGKKRLGGSALGQVYNQVGSDCPDLENPDALKNAFEAVQSFIPEGMVLSCHDVSDGGLVVTLLEMAFAGNCGVDVETSSLNGGPISVSLTSQQLQSKKHGVSTEQSLFSEELGLVVEVFRSDIGSMADCFESFGVPCEVLGVTTQEPRFVLKDGGEIVLDKEVAVLRDTWEATSFELDRLQANPKCVAEEQAGLATRKGMKFDINFSVKETNPALLTATEKPRVAVIRQEGSNGDREMVAAFHLAGFSVADVAMSDLADQRISLDDFRGAAFVGGFSYADVLDSAKGWAGTIRHREQLRDQFTKFFERDDTFSLGVCNGCQLLALLGVVPFAQDELPGVEQPRFVHNESGRYESRFVTVKLGETPSIMLKGMTGSKLGVWVSHGEGRAFFPDDAVLERVKSLGLAAMYYVDEEGEPTSAYPFNPNGSTAAIAGLCSANGRHLAVMPHPERTIRKWQWPYMPDELKQDLETSPWMKMFQNARIWCEDSTK</sequence>
<comment type="catalytic activity">
    <reaction evidence="13">
        <text>N(2)-formyl-N(1)-(5-phospho-beta-D-ribosyl)glycinamide + L-glutamine + ATP + H2O = 2-formamido-N(1)-(5-O-phospho-beta-D-ribosyl)acetamidine + L-glutamate + ADP + phosphate + H(+)</text>
        <dbReference type="Rhea" id="RHEA:17129"/>
        <dbReference type="ChEBI" id="CHEBI:15377"/>
        <dbReference type="ChEBI" id="CHEBI:15378"/>
        <dbReference type="ChEBI" id="CHEBI:29985"/>
        <dbReference type="ChEBI" id="CHEBI:30616"/>
        <dbReference type="ChEBI" id="CHEBI:43474"/>
        <dbReference type="ChEBI" id="CHEBI:58359"/>
        <dbReference type="ChEBI" id="CHEBI:147286"/>
        <dbReference type="ChEBI" id="CHEBI:147287"/>
        <dbReference type="ChEBI" id="CHEBI:456216"/>
        <dbReference type="EC" id="6.3.5.3"/>
    </reaction>
</comment>
<feature type="domain" description="PurM-like C-terminal" evidence="15">
    <location>
        <begin position="499"/>
        <end position="654"/>
    </location>
</feature>
<dbReference type="GO" id="GO:0005524">
    <property type="term" value="F:ATP binding"/>
    <property type="evidence" value="ECO:0007669"/>
    <property type="project" value="UniProtKB-KW"/>
</dbReference>
<dbReference type="InterPro" id="IPR040707">
    <property type="entry name" value="FGAR-AT_N"/>
</dbReference>
<dbReference type="PANTHER" id="PTHR10099">
    <property type="entry name" value="PHOSPHORIBOSYLFORMYLGLYCINAMIDINE SYNTHASE"/>
    <property type="match status" value="1"/>
</dbReference>
<dbReference type="Gene3D" id="3.30.1330.10">
    <property type="entry name" value="PurM-like, N-terminal domain"/>
    <property type="match status" value="2"/>
</dbReference>
<dbReference type="EMBL" id="JAMWBK010000001">
    <property type="protein sequence ID" value="KAJ8908902.1"/>
    <property type="molecule type" value="Genomic_DNA"/>
</dbReference>
<evidence type="ECO:0000256" key="3">
    <source>
        <dbReference type="ARBA" id="ARBA00012747"/>
    </source>
</evidence>
<dbReference type="Gene3D" id="3.90.650.10">
    <property type="entry name" value="PurM-like C-terminal domain"/>
    <property type="match status" value="2"/>
</dbReference>
<feature type="domain" description="Phosphoribosylformylglycinamidine synthase N-terminal" evidence="17">
    <location>
        <begin position="97"/>
        <end position="210"/>
    </location>
</feature>
<keyword evidence="9" id="KW-0460">Magnesium</keyword>
<dbReference type="SUPFAM" id="SSF82697">
    <property type="entry name" value="PurS-like"/>
    <property type="match status" value="1"/>
</dbReference>
<evidence type="ECO:0000259" key="18">
    <source>
        <dbReference type="Pfam" id="PF22689"/>
    </source>
</evidence>
<dbReference type="EC" id="6.3.5.3" evidence="3"/>